<evidence type="ECO:0000256" key="5">
    <source>
        <dbReference type="PROSITE-ProRule" id="PRU00284"/>
    </source>
</evidence>
<dbReference type="PANTHER" id="PTHR32089:SF112">
    <property type="entry name" value="LYSOZYME-LIKE PROTEIN-RELATED"/>
    <property type="match status" value="1"/>
</dbReference>
<keyword evidence="6" id="KW-0472">Membrane</keyword>
<organism evidence="10 11">
    <name type="scientific">Rhodopseudomonas palustris</name>
    <dbReference type="NCBI Taxonomy" id="1076"/>
    <lineage>
        <taxon>Bacteria</taxon>
        <taxon>Pseudomonadati</taxon>
        <taxon>Pseudomonadota</taxon>
        <taxon>Alphaproteobacteria</taxon>
        <taxon>Hyphomicrobiales</taxon>
        <taxon>Nitrobacteraceae</taxon>
        <taxon>Rhodopseudomonas</taxon>
    </lineage>
</organism>
<evidence type="ECO:0000256" key="4">
    <source>
        <dbReference type="ARBA" id="ARBA00029447"/>
    </source>
</evidence>
<protein>
    <submittedName>
        <fullName evidence="10">Methyl-accepting chemotaxis protein</fullName>
    </submittedName>
</protein>
<evidence type="ECO:0000313" key="11">
    <source>
        <dbReference type="Proteomes" id="UP000782519"/>
    </source>
</evidence>
<dbReference type="GO" id="GO:0004888">
    <property type="term" value="F:transmembrane signaling receptor activity"/>
    <property type="evidence" value="ECO:0007669"/>
    <property type="project" value="InterPro"/>
</dbReference>
<feature type="domain" description="T-SNARE coiled-coil homology" evidence="8">
    <location>
        <begin position="566"/>
        <end position="628"/>
    </location>
</feature>
<dbReference type="Pfam" id="PF00015">
    <property type="entry name" value="MCPsignal"/>
    <property type="match status" value="1"/>
</dbReference>
<dbReference type="SMART" id="SM00304">
    <property type="entry name" value="HAMP"/>
    <property type="match status" value="1"/>
</dbReference>
<dbReference type="InterPro" id="IPR003660">
    <property type="entry name" value="HAMP_dom"/>
</dbReference>
<feature type="domain" description="Methyl-accepting transducer" evidence="7">
    <location>
        <begin position="407"/>
        <end position="636"/>
    </location>
</feature>
<accession>A0A933RVZ4</accession>
<keyword evidence="6" id="KW-0812">Transmembrane</keyword>
<keyword evidence="2" id="KW-0997">Cell inner membrane</keyword>
<keyword evidence="3 5" id="KW-0807">Transducer</keyword>
<dbReference type="PANTHER" id="PTHR32089">
    <property type="entry name" value="METHYL-ACCEPTING CHEMOTAXIS PROTEIN MCPB"/>
    <property type="match status" value="1"/>
</dbReference>
<dbReference type="GO" id="GO:0006935">
    <property type="term" value="P:chemotaxis"/>
    <property type="evidence" value="ECO:0007669"/>
    <property type="project" value="InterPro"/>
</dbReference>
<proteinExistence type="inferred from homology"/>
<reference evidence="10" key="1">
    <citation type="submission" date="2020-07" db="EMBL/GenBank/DDBJ databases">
        <title>Huge and variable diversity of episymbiotic CPR bacteria and DPANN archaea in groundwater ecosystems.</title>
        <authorList>
            <person name="He C.Y."/>
            <person name="Keren R."/>
            <person name="Whittaker M."/>
            <person name="Farag I.F."/>
            <person name="Doudna J."/>
            <person name="Cate J.H.D."/>
            <person name="Banfield J.F."/>
        </authorList>
    </citation>
    <scope>NUCLEOTIDE SEQUENCE</scope>
    <source>
        <strain evidence="10">NC_groundwater_1818_Pr3_B-0.1um_66_35</strain>
    </source>
</reference>
<dbReference type="Gene3D" id="1.10.287.950">
    <property type="entry name" value="Methyl-accepting chemotaxis protein"/>
    <property type="match status" value="1"/>
</dbReference>
<dbReference type="Pfam" id="PF00672">
    <property type="entry name" value="HAMP"/>
    <property type="match status" value="1"/>
</dbReference>
<dbReference type="SMART" id="SM00283">
    <property type="entry name" value="MA"/>
    <property type="match status" value="1"/>
</dbReference>
<dbReference type="CDD" id="cd06225">
    <property type="entry name" value="HAMP"/>
    <property type="match status" value="1"/>
</dbReference>
<dbReference type="Proteomes" id="UP000782519">
    <property type="component" value="Unassembled WGS sequence"/>
</dbReference>
<dbReference type="InterPro" id="IPR000727">
    <property type="entry name" value="T_SNARE_dom"/>
</dbReference>
<evidence type="ECO:0000259" key="7">
    <source>
        <dbReference type="PROSITE" id="PS50111"/>
    </source>
</evidence>
<dbReference type="InterPro" id="IPR004090">
    <property type="entry name" value="Chemotax_Me-accpt_rcpt"/>
</dbReference>
<feature type="domain" description="HAMP" evidence="9">
    <location>
        <begin position="319"/>
        <end position="372"/>
    </location>
</feature>
<evidence type="ECO:0000256" key="3">
    <source>
        <dbReference type="ARBA" id="ARBA00023224"/>
    </source>
</evidence>
<keyword evidence="6" id="KW-1133">Transmembrane helix</keyword>
<name>A0A933RVZ4_RHOPL</name>
<dbReference type="PROSITE" id="PS50111">
    <property type="entry name" value="CHEMOTAXIS_TRANSDUC_2"/>
    <property type="match status" value="1"/>
</dbReference>
<dbReference type="GO" id="GO:0007165">
    <property type="term" value="P:signal transduction"/>
    <property type="evidence" value="ECO:0007669"/>
    <property type="project" value="UniProtKB-KW"/>
</dbReference>
<evidence type="ECO:0000256" key="1">
    <source>
        <dbReference type="ARBA" id="ARBA00004429"/>
    </source>
</evidence>
<dbReference type="AlphaFoldDB" id="A0A933RVZ4"/>
<dbReference type="EMBL" id="JACRJB010000007">
    <property type="protein sequence ID" value="MBI5128339.1"/>
    <property type="molecule type" value="Genomic_DNA"/>
</dbReference>
<dbReference type="PRINTS" id="PR00260">
    <property type="entry name" value="CHEMTRNSDUCR"/>
</dbReference>
<dbReference type="PROSITE" id="PS50192">
    <property type="entry name" value="T_SNARE"/>
    <property type="match status" value="1"/>
</dbReference>
<dbReference type="SUPFAM" id="SSF158472">
    <property type="entry name" value="HAMP domain-like"/>
    <property type="match status" value="1"/>
</dbReference>
<comment type="subcellular location">
    <subcellularLocation>
        <location evidence="1">Cell inner membrane</location>
        <topology evidence="1">Multi-pass membrane protein</topology>
    </subcellularLocation>
</comment>
<sequence length="670" mass="70855">MLKLNRIGNKLGIAGLIGISLAIGMVVNQSITESKVYEATRVADIQAQVSEKALIAESEMRNMQLAVRGVRLSRSLKELDQRIGQFNEARIAQAKLLDGAISLAMSPQEKDSFAEIRKMTVDYAAGADEQAEQHRRGLDLNVKRAAVADEWDNKVEGLQAALGNSPALASLRDADGDFAAIRSIGWKYFVIDDKDQKAKLERKVSITAEELKRAAEQAPDAKTKTGLRDLEGLLQSYVKAMTDAIAADTLKNSISRDRTVPIANKAATLLRGAVEKSQQSVIAAKARAADEMAWSGRINFAFGAAIILVLIGSAAFSFLGVARPLTRLNGALGQIAAGRLDVKIVGADRGDEIGDIGKTVGVIQANAEQKAREEVEAKIALDRDIALKRKQDMIRLADDFEGAIGEIVETVSSASEELEASATSLTSTAERSQTLATVVAAASEEASTNVQSVASATEEMSSSVNEISRQVQESARIAQEAVDQARLTNDRVEELAQAAARIGDVVELINTIAGQTNLLALNATIEAARAGEAGRGFAVVASEVKALAEQTAKATGEISQQISGIQAATGQSVAAIKEIGETIGRMSEISSTIASAVEEQGAATQEISRNVQQAAQGTQQVSANITDVQRGATETGAASSQVLHAAQSLSGDSNRLRLEVERFLGTVRAA</sequence>
<evidence type="ECO:0000313" key="10">
    <source>
        <dbReference type="EMBL" id="MBI5128339.1"/>
    </source>
</evidence>
<evidence type="ECO:0000256" key="6">
    <source>
        <dbReference type="SAM" id="Phobius"/>
    </source>
</evidence>
<feature type="transmembrane region" description="Helical" evidence="6">
    <location>
        <begin position="300"/>
        <end position="322"/>
    </location>
</feature>
<comment type="similarity">
    <text evidence="4">Belongs to the methyl-accepting chemotaxis (MCP) protein family.</text>
</comment>
<gene>
    <name evidence="10" type="ORF">HZA66_02760</name>
</gene>
<evidence type="ECO:0000259" key="8">
    <source>
        <dbReference type="PROSITE" id="PS50192"/>
    </source>
</evidence>
<evidence type="ECO:0000256" key="2">
    <source>
        <dbReference type="ARBA" id="ARBA00022519"/>
    </source>
</evidence>
<dbReference type="GO" id="GO:0005886">
    <property type="term" value="C:plasma membrane"/>
    <property type="evidence" value="ECO:0007669"/>
    <property type="project" value="UniProtKB-SubCell"/>
</dbReference>
<dbReference type="InterPro" id="IPR004089">
    <property type="entry name" value="MCPsignal_dom"/>
</dbReference>
<dbReference type="PROSITE" id="PS50885">
    <property type="entry name" value="HAMP"/>
    <property type="match status" value="1"/>
</dbReference>
<evidence type="ECO:0000259" key="9">
    <source>
        <dbReference type="PROSITE" id="PS50885"/>
    </source>
</evidence>
<comment type="caution">
    <text evidence="10">The sequence shown here is derived from an EMBL/GenBank/DDBJ whole genome shotgun (WGS) entry which is preliminary data.</text>
</comment>
<dbReference type="Gene3D" id="1.10.8.500">
    <property type="entry name" value="HAMP domain in histidine kinase"/>
    <property type="match status" value="1"/>
</dbReference>
<keyword evidence="2" id="KW-1003">Cell membrane</keyword>
<dbReference type="SUPFAM" id="SSF58104">
    <property type="entry name" value="Methyl-accepting chemotaxis protein (MCP) signaling domain"/>
    <property type="match status" value="1"/>
</dbReference>